<name>A0A410GDG9_9BURK</name>
<dbReference type="SUPFAM" id="SSF47240">
    <property type="entry name" value="Ferritin-like"/>
    <property type="match status" value="1"/>
</dbReference>
<dbReference type="OrthoDB" id="7273732at2"/>
<keyword evidence="2" id="KW-1185">Reference proteome</keyword>
<reference evidence="1 2" key="1">
    <citation type="submission" date="2017-08" db="EMBL/GenBank/DDBJ databases">
        <authorList>
            <person name="Park S.-J."/>
            <person name="Kim H."/>
        </authorList>
    </citation>
    <scope>NUCLEOTIDE SEQUENCE [LARGE SCALE GENOMIC DNA]</scope>
    <source>
        <strain evidence="2">ye3</strain>
    </source>
</reference>
<dbReference type="Gene3D" id="1.20.1260.10">
    <property type="match status" value="1"/>
</dbReference>
<evidence type="ECO:0000313" key="2">
    <source>
        <dbReference type="Proteomes" id="UP000283474"/>
    </source>
</evidence>
<dbReference type="Proteomes" id="UP000283474">
    <property type="component" value="Chromosome"/>
</dbReference>
<dbReference type="InterPro" id="IPR010287">
    <property type="entry name" value="DUF892_YciF-like"/>
</dbReference>
<protein>
    <submittedName>
        <fullName evidence="1">Uncharacterized protein</fullName>
    </submittedName>
</protein>
<dbReference type="KEGG" id="pus:CKA81_11260"/>
<evidence type="ECO:0000313" key="1">
    <source>
        <dbReference type="EMBL" id="QAA94347.1"/>
    </source>
</evidence>
<organism evidence="1 2">
    <name type="scientific">Pollutimonas thiosulfatoxidans</name>
    <dbReference type="NCBI Taxonomy" id="2028345"/>
    <lineage>
        <taxon>Bacteria</taxon>
        <taxon>Pseudomonadati</taxon>
        <taxon>Pseudomonadota</taxon>
        <taxon>Betaproteobacteria</taxon>
        <taxon>Burkholderiales</taxon>
        <taxon>Alcaligenaceae</taxon>
        <taxon>Pollutimonas</taxon>
    </lineage>
</organism>
<gene>
    <name evidence="1" type="ORF">CKA81_11260</name>
</gene>
<dbReference type="AlphaFoldDB" id="A0A410GDG9"/>
<dbReference type="InterPro" id="IPR012347">
    <property type="entry name" value="Ferritin-like"/>
</dbReference>
<proteinExistence type="predicted"/>
<accession>A0A410GDG9</accession>
<dbReference type="InterPro" id="IPR009078">
    <property type="entry name" value="Ferritin-like_SF"/>
</dbReference>
<dbReference type="EMBL" id="CP022987">
    <property type="protein sequence ID" value="QAA94347.1"/>
    <property type="molecule type" value="Genomic_DNA"/>
</dbReference>
<dbReference type="RefSeq" id="WP_128355360.1">
    <property type="nucleotide sequence ID" value="NZ_CP022987.1"/>
</dbReference>
<sequence length="169" mass="19141">MNDATEHLLDWLRDAHAMEKQAETMLTATAERLENYPELRAKLQAHCEETRQQADLLRQCLERLGEDTSTMKDIMGKTMATAQGFSGVFAPDEVVKAAMASYTFEHMEIASYRCLIAAAELAGDMETKRVCEQILPQEEAMAKWLLEHLAPVTQQFLARDEFDADTAKR</sequence>
<dbReference type="Pfam" id="PF05974">
    <property type="entry name" value="DUF892"/>
    <property type="match status" value="1"/>
</dbReference>